<keyword evidence="4" id="KW-1185">Reference proteome</keyword>
<dbReference type="Proteomes" id="UP000593571">
    <property type="component" value="Unassembled WGS sequence"/>
</dbReference>
<comment type="caution">
    <text evidence="3">The sequence shown here is derived from an EMBL/GenBank/DDBJ whole genome shotgun (WGS) entry which is preliminary data.</text>
</comment>
<protein>
    <submittedName>
        <fullName evidence="3">Uncharacterized protein</fullName>
    </submittedName>
</protein>
<reference evidence="3 4" key="1">
    <citation type="journal article" date="2020" name="Nature">
        <title>Six reference-quality genomes reveal evolution of bat adaptations.</title>
        <authorList>
            <person name="Jebb D."/>
            <person name="Huang Z."/>
            <person name="Pippel M."/>
            <person name="Hughes G.M."/>
            <person name="Lavrichenko K."/>
            <person name="Devanna P."/>
            <person name="Winkler S."/>
            <person name="Jermiin L.S."/>
            <person name="Skirmuntt E.C."/>
            <person name="Katzourakis A."/>
            <person name="Burkitt-Gray L."/>
            <person name="Ray D.A."/>
            <person name="Sullivan K.A.M."/>
            <person name="Roscito J.G."/>
            <person name="Kirilenko B.M."/>
            <person name="Davalos L.M."/>
            <person name="Corthals A.P."/>
            <person name="Power M.L."/>
            <person name="Jones G."/>
            <person name="Ransome R.D."/>
            <person name="Dechmann D.K.N."/>
            <person name="Locatelli A.G."/>
            <person name="Puechmaille S.J."/>
            <person name="Fedrigo O."/>
            <person name="Jarvis E.D."/>
            <person name="Hiller M."/>
            <person name="Vernes S.C."/>
            <person name="Myers E.W."/>
            <person name="Teeling E.C."/>
        </authorList>
    </citation>
    <scope>NUCLEOTIDE SEQUENCE [LARGE SCALE GENOMIC DNA]</scope>
    <source>
        <strain evidence="3">MRouAeg1</strain>
        <tissue evidence="3">Muscle</tissue>
    </source>
</reference>
<evidence type="ECO:0000256" key="1">
    <source>
        <dbReference type="SAM" id="MobiDB-lite"/>
    </source>
</evidence>
<feature type="transmembrane region" description="Helical" evidence="2">
    <location>
        <begin position="118"/>
        <end position="138"/>
    </location>
</feature>
<feature type="transmembrane region" description="Helical" evidence="2">
    <location>
        <begin position="144"/>
        <end position="165"/>
    </location>
</feature>
<evidence type="ECO:0000256" key="2">
    <source>
        <dbReference type="SAM" id="Phobius"/>
    </source>
</evidence>
<keyword evidence="2" id="KW-1133">Transmembrane helix</keyword>
<accession>A0A7J8B8F1</accession>
<sequence length="166" mass="18022">MAGVDLLKSTTPATLGKDLPRPRAAAERCSSALDARQTRPGGQVDNSDSVVGRISQLCNIWARAIRSSCACESDCTTGIQVTGYLVGWLVGWLGPMNEWKAGRGIPSLVWSGLRHQRLTWLVGFVLFVPAPVLCWSVISVSLVSVFEIVVSLSVICFYPSSFPYVY</sequence>
<keyword evidence="2" id="KW-0812">Transmembrane</keyword>
<name>A0A7J8B8F1_ROUAE</name>
<gene>
    <name evidence="3" type="ORF">HJG63_010058</name>
</gene>
<dbReference type="AlphaFoldDB" id="A0A7J8B8F1"/>
<evidence type="ECO:0000313" key="3">
    <source>
        <dbReference type="EMBL" id="KAF6394736.1"/>
    </source>
</evidence>
<proteinExistence type="predicted"/>
<feature type="region of interest" description="Disordered" evidence="1">
    <location>
        <begin position="1"/>
        <end position="23"/>
    </location>
</feature>
<organism evidence="3 4">
    <name type="scientific">Rousettus aegyptiacus</name>
    <name type="common">Egyptian fruit bat</name>
    <name type="synonym">Pteropus aegyptiacus</name>
    <dbReference type="NCBI Taxonomy" id="9407"/>
    <lineage>
        <taxon>Eukaryota</taxon>
        <taxon>Metazoa</taxon>
        <taxon>Chordata</taxon>
        <taxon>Craniata</taxon>
        <taxon>Vertebrata</taxon>
        <taxon>Euteleostomi</taxon>
        <taxon>Mammalia</taxon>
        <taxon>Eutheria</taxon>
        <taxon>Laurasiatheria</taxon>
        <taxon>Chiroptera</taxon>
        <taxon>Yinpterochiroptera</taxon>
        <taxon>Pteropodoidea</taxon>
        <taxon>Pteropodidae</taxon>
        <taxon>Rousettinae</taxon>
        <taxon>Rousettus</taxon>
    </lineage>
</organism>
<evidence type="ECO:0000313" key="4">
    <source>
        <dbReference type="Proteomes" id="UP000593571"/>
    </source>
</evidence>
<dbReference type="EMBL" id="JACASE010000019">
    <property type="protein sequence ID" value="KAF6394736.1"/>
    <property type="molecule type" value="Genomic_DNA"/>
</dbReference>
<keyword evidence="2" id="KW-0472">Membrane</keyword>